<evidence type="ECO:0000313" key="2">
    <source>
        <dbReference type="Proteomes" id="UP000214646"/>
    </source>
</evidence>
<protein>
    <submittedName>
        <fullName evidence="1">Uncharacterized protein</fullName>
    </submittedName>
</protein>
<accession>A0A225D087</accession>
<dbReference type="AlphaFoldDB" id="A0A225D087"/>
<proteinExistence type="predicted"/>
<evidence type="ECO:0000313" key="1">
    <source>
        <dbReference type="EMBL" id="OWK34922.1"/>
    </source>
</evidence>
<organism evidence="1 2">
    <name type="scientific">Fimbriiglobus ruber</name>
    <dbReference type="NCBI Taxonomy" id="1908690"/>
    <lineage>
        <taxon>Bacteria</taxon>
        <taxon>Pseudomonadati</taxon>
        <taxon>Planctomycetota</taxon>
        <taxon>Planctomycetia</taxon>
        <taxon>Gemmatales</taxon>
        <taxon>Gemmataceae</taxon>
        <taxon>Fimbriiglobus</taxon>
    </lineage>
</organism>
<gene>
    <name evidence="1" type="ORF">FRUB_09764</name>
</gene>
<comment type="caution">
    <text evidence="1">The sequence shown here is derived from an EMBL/GenBank/DDBJ whole genome shotgun (WGS) entry which is preliminary data.</text>
</comment>
<name>A0A225D087_9BACT</name>
<keyword evidence="2" id="KW-1185">Reference proteome</keyword>
<dbReference type="Proteomes" id="UP000214646">
    <property type="component" value="Unassembled WGS sequence"/>
</dbReference>
<reference evidence="2" key="1">
    <citation type="submission" date="2017-06" db="EMBL/GenBank/DDBJ databases">
        <title>Genome analysis of Fimbriiglobus ruber SP5, the first member of the order Planctomycetales with confirmed chitinolytic capability.</title>
        <authorList>
            <person name="Ravin N.V."/>
            <person name="Rakitin A.L."/>
            <person name="Ivanova A.A."/>
            <person name="Beletsky A.V."/>
            <person name="Kulichevskaya I.S."/>
            <person name="Mardanov A.V."/>
            <person name="Dedysh S.N."/>
        </authorList>
    </citation>
    <scope>NUCLEOTIDE SEQUENCE [LARGE SCALE GENOMIC DNA]</scope>
    <source>
        <strain evidence="2">SP5</strain>
    </source>
</reference>
<sequence>MSQEADQQILNPQRRVDIPLIATHIFSKEQAESVVHRLMKTSEFLSTFYHATLAVDAQGIEPILHAIKSRLIDDIQSGKIRTEDDLLRRSRYHLWSGYTQQIKRSFRREYPKQKRTRADGGSYSQPLIVRGLDLGFIPDRLPDTAGEVDARDLFSALKRAAGEVNPLCPAILDLFVAYSKENESAKGAFSFIAHQARFDDAGRLVDFHSWEDRVTTSGRPDSRVYARVRKLFHQARDRVKEYLRGQDDV</sequence>
<dbReference type="EMBL" id="NIDE01000019">
    <property type="protein sequence ID" value="OWK34922.1"/>
    <property type="molecule type" value="Genomic_DNA"/>
</dbReference>